<dbReference type="GO" id="GO:0008697">
    <property type="term" value="F:4-deoxy-L-threo-5-hexosulose-uronate ketol-isomerase activity"/>
    <property type="evidence" value="ECO:0007669"/>
    <property type="project" value="UniProtKB-EC"/>
</dbReference>
<gene>
    <name evidence="6 7" type="primary">kduI</name>
    <name evidence="7" type="ORF">VJ786_14595</name>
</gene>
<dbReference type="InterPro" id="IPR014710">
    <property type="entry name" value="RmlC-like_jellyroll"/>
</dbReference>
<feature type="binding site" evidence="6">
    <location>
        <position position="248"/>
    </location>
    <ligand>
        <name>Zn(2+)</name>
        <dbReference type="ChEBI" id="CHEBI:29105"/>
    </ligand>
</feature>
<evidence type="ECO:0000256" key="1">
    <source>
        <dbReference type="ARBA" id="ARBA00000552"/>
    </source>
</evidence>
<dbReference type="Gene3D" id="2.60.120.10">
    <property type="entry name" value="Jelly Rolls"/>
    <property type="match status" value="1"/>
</dbReference>
<dbReference type="Pfam" id="PF04962">
    <property type="entry name" value="KduI"/>
    <property type="match status" value="1"/>
</dbReference>
<proteinExistence type="inferred from homology"/>
<feature type="binding site" evidence="6">
    <location>
        <position position="199"/>
    </location>
    <ligand>
        <name>Zn(2+)</name>
        <dbReference type="ChEBI" id="CHEBI:29105"/>
    </ligand>
</feature>
<dbReference type="EC" id="5.3.1.17" evidence="6"/>
<dbReference type="PIRSF" id="PIRSF006625">
    <property type="entry name" value="KduI"/>
    <property type="match status" value="1"/>
</dbReference>
<comment type="catalytic activity">
    <reaction evidence="1 6">
        <text>5-dehydro-4-deoxy-D-glucuronate = 3-deoxy-D-glycero-2,5-hexodiulosonate</text>
        <dbReference type="Rhea" id="RHEA:23896"/>
        <dbReference type="ChEBI" id="CHEBI:17117"/>
        <dbReference type="ChEBI" id="CHEBI:29071"/>
        <dbReference type="EC" id="5.3.1.17"/>
    </reaction>
</comment>
<dbReference type="InterPro" id="IPR011051">
    <property type="entry name" value="RmlC_Cupin_sf"/>
</dbReference>
<dbReference type="PANTHER" id="PTHR38461">
    <property type="entry name" value="4-DEOXY-L-THREO-5-HEXOSULOSE-URONATE KETOL-ISOMERASE"/>
    <property type="match status" value="1"/>
</dbReference>
<dbReference type="PANTHER" id="PTHR38461:SF1">
    <property type="entry name" value="4-DEOXY-L-THREO-5-HEXOSULOSE-URONATE KETOL-ISOMERASE"/>
    <property type="match status" value="1"/>
</dbReference>
<feature type="binding site" evidence="6">
    <location>
        <position position="206"/>
    </location>
    <ligand>
        <name>Zn(2+)</name>
        <dbReference type="ChEBI" id="CHEBI:29105"/>
    </ligand>
</feature>
<dbReference type="InterPro" id="IPR007045">
    <property type="entry name" value="KduI"/>
</dbReference>
<keyword evidence="3 6" id="KW-0479">Metal-binding</keyword>
<dbReference type="SUPFAM" id="SSF51182">
    <property type="entry name" value="RmlC-like cupins"/>
    <property type="match status" value="1"/>
</dbReference>
<dbReference type="CDD" id="cd20294">
    <property type="entry name" value="cupin_KduI_N"/>
    <property type="match status" value="1"/>
</dbReference>
<dbReference type="CDD" id="cd20491">
    <property type="entry name" value="cupin_KduI_C"/>
    <property type="match status" value="1"/>
</dbReference>
<dbReference type="HAMAP" id="MF_00687">
    <property type="entry name" value="KduI"/>
    <property type="match status" value="1"/>
</dbReference>
<keyword evidence="5 6" id="KW-0413">Isomerase</keyword>
<comment type="caution">
    <text evidence="7">The sequence shown here is derived from an EMBL/GenBank/DDBJ whole genome shotgun (WGS) entry which is preliminary data.</text>
</comment>
<dbReference type="NCBIfam" id="NF002091">
    <property type="entry name" value="PRK00924.1"/>
    <property type="match status" value="1"/>
</dbReference>
<evidence type="ECO:0000256" key="3">
    <source>
        <dbReference type="ARBA" id="ARBA00022723"/>
    </source>
</evidence>
<feature type="binding site" evidence="6">
    <location>
        <position position="201"/>
    </location>
    <ligand>
        <name>Zn(2+)</name>
        <dbReference type="ChEBI" id="CHEBI:29105"/>
    </ligand>
</feature>
<comment type="pathway">
    <text evidence="6">Glycan metabolism; pectin degradation; 2-dehydro-3-deoxy-D-gluconate from pectin: step 4/5.</text>
</comment>
<comment type="cofactor">
    <cofactor evidence="6">
        <name>Zn(2+)</name>
        <dbReference type="ChEBI" id="CHEBI:29105"/>
    </cofactor>
    <text evidence="6">Binds 1 zinc ion per subunit.</text>
</comment>
<dbReference type="RefSeq" id="WP_336557962.1">
    <property type="nucleotide sequence ID" value="NZ_JAYLLN010000044.1"/>
</dbReference>
<protein>
    <recommendedName>
        <fullName evidence="6">4-deoxy-L-threo-5-hexosulose-uronate ketol-isomerase</fullName>
        <ecNumber evidence="6">5.3.1.17</ecNumber>
    </recommendedName>
    <alternativeName>
        <fullName evidence="6">5-keto-4-deoxyuronate isomerase</fullName>
    </alternativeName>
    <alternativeName>
        <fullName evidence="6">DKI isomerase</fullName>
    </alternativeName>
</protein>
<evidence type="ECO:0000256" key="4">
    <source>
        <dbReference type="ARBA" id="ARBA00022833"/>
    </source>
</evidence>
<evidence type="ECO:0000256" key="5">
    <source>
        <dbReference type="ARBA" id="ARBA00023235"/>
    </source>
</evidence>
<organism evidence="7 8">
    <name type="scientific">Sphingobacterium tenebrionis</name>
    <dbReference type="NCBI Taxonomy" id="3111775"/>
    <lineage>
        <taxon>Bacteria</taxon>
        <taxon>Pseudomonadati</taxon>
        <taxon>Bacteroidota</taxon>
        <taxon>Sphingobacteriia</taxon>
        <taxon>Sphingobacteriales</taxon>
        <taxon>Sphingobacteriaceae</taxon>
        <taxon>Sphingobacterium</taxon>
    </lineage>
</organism>
<evidence type="ECO:0000256" key="2">
    <source>
        <dbReference type="ARBA" id="ARBA00008086"/>
    </source>
</evidence>
<sequence length="281" mass="32122">MKTTFESRYAIGPKETKTLDTQGLRENFLIEQLFWEDRVHFVYSHFDRYMTGGAMPVQERVKLETINELLKEPFFLSRREIGIINVGGDGKVEVDGETYELGFKEALYIGQGAQEVYFSSHNAAKPAKFYLNSTPAHRSYPTKKVTKEQANKIELGSLETANHRIINQMLLHTVLETCQLQMGMTELQVGSVWNTMPAHTHDRRMEVYFYFDIPEGQAVSHFMGPVNETRHIWLGNDQAVISPPWSIHAGAGTSNYTFIWGMAGENLDYDDMDKSPITELK</sequence>
<dbReference type="Proteomes" id="UP001363035">
    <property type="component" value="Unassembled WGS sequence"/>
</dbReference>
<dbReference type="EMBL" id="JAYLLN010000044">
    <property type="protein sequence ID" value="MEI5986129.1"/>
    <property type="molecule type" value="Genomic_DNA"/>
</dbReference>
<reference evidence="7 8" key="1">
    <citation type="submission" date="2024-01" db="EMBL/GenBank/DDBJ databases">
        <title>Sphingobacterium tenebrionis sp. nov., a novel endophyte isolated from tenebrio molitor intestines.</title>
        <authorList>
            <person name="Zhang C."/>
        </authorList>
    </citation>
    <scope>NUCLEOTIDE SEQUENCE [LARGE SCALE GENOMIC DNA]</scope>
    <source>
        <strain evidence="7 8">PU5-4</strain>
    </source>
</reference>
<keyword evidence="8" id="KW-1185">Reference proteome</keyword>
<comment type="similarity">
    <text evidence="2 6">Belongs to the KduI family.</text>
</comment>
<comment type="function">
    <text evidence="6">Catalyzes the isomerization of 5-dehydro-4-deoxy-D-glucuronate to 3-deoxy-D-glycero-2,5-hexodiulosonate.</text>
</comment>
<dbReference type="InterPro" id="IPR027449">
    <property type="entry name" value="KduI_N"/>
</dbReference>
<dbReference type="InterPro" id="IPR021120">
    <property type="entry name" value="KduI/IolB_isomerase"/>
</dbReference>
<accession>A0ABU8I8T0</accession>
<keyword evidence="4 6" id="KW-0862">Zinc</keyword>
<evidence type="ECO:0000313" key="7">
    <source>
        <dbReference type="EMBL" id="MEI5986129.1"/>
    </source>
</evidence>
<dbReference type="Gene3D" id="2.60.120.520">
    <property type="entry name" value="pectin degrading enzyme 5-keto 4- deoxyuronate isomerase, domain 1"/>
    <property type="match status" value="1"/>
</dbReference>
<name>A0ABU8I8T0_9SPHI</name>
<evidence type="ECO:0000313" key="8">
    <source>
        <dbReference type="Proteomes" id="UP001363035"/>
    </source>
</evidence>
<evidence type="ECO:0000256" key="6">
    <source>
        <dbReference type="HAMAP-Rule" id="MF_00687"/>
    </source>
</evidence>